<feature type="compositionally biased region" description="Polar residues" evidence="1">
    <location>
        <begin position="816"/>
        <end position="829"/>
    </location>
</feature>
<feature type="compositionally biased region" description="Polar residues" evidence="1">
    <location>
        <begin position="406"/>
        <end position="418"/>
    </location>
</feature>
<feature type="compositionally biased region" description="Basic and acidic residues" evidence="1">
    <location>
        <begin position="208"/>
        <end position="217"/>
    </location>
</feature>
<dbReference type="PANTHER" id="PTHR39606">
    <property type="entry name" value="SURFACE PROTEIN, PUTATIVE-RELATED"/>
    <property type="match status" value="1"/>
</dbReference>
<feature type="compositionally biased region" description="Basic and acidic residues" evidence="1">
    <location>
        <begin position="337"/>
        <end position="349"/>
    </location>
</feature>
<accession>A0A4S9L9K6</accession>
<dbReference type="Proteomes" id="UP000306584">
    <property type="component" value="Unassembled WGS sequence"/>
</dbReference>
<feature type="compositionally biased region" description="Polar residues" evidence="1">
    <location>
        <begin position="282"/>
        <end position="315"/>
    </location>
</feature>
<feature type="region of interest" description="Disordered" evidence="1">
    <location>
        <begin position="1"/>
        <end position="511"/>
    </location>
</feature>
<organism evidence="2 3">
    <name type="scientific">Aureobasidium pullulans</name>
    <name type="common">Black yeast</name>
    <name type="synonym">Pullularia pullulans</name>
    <dbReference type="NCBI Taxonomy" id="5580"/>
    <lineage>
        <taxon>Eukaryota</taxon>
        <taxon>Fungi</taxon>
        <taxon>Dikarya</taxon>
        <taxon>Ascomycota</taxon>
        <taxon>Pezizomycotina</taxon>
        <taxon>Dothideomycetes</taxon>
        <taxon>Dothideomycetidae</taxon>
        <taxon>Dothideales</taxon>
        <taxon>Saccotheciaceae</taxon>
        <taxon>Aureobasidium</taxon>
    </lineage>
</organism>
<feature type="compositionally biased region" description="Basic and acidic residues" evidence="1">
    <location>
        <begin position="475"/>
        <end position="487"/>
    </location>
</feature>
<evidence type="ECO:0000313" key="3">
    <source>
        <dbReference type="Proteomes" id="UP000306584"/>
    </source>
</evidence>
<feature type="compositionally biased region" description="Basic and acidic residues" evidence="1">
    <location>
        <begin position="1"/>
        <end position="17"/>
    </location>
</feature>
<feature type="compositionally biased region" description="Basic and acidic residues" evidence="1">
    <location>
        <begin position="879"/>
        <end position="947"/>
    </location>
</feature>
<evidence type="ECO:0000313" key="2">
    <source>
        <dbReference type="EMBL" id="THY25698.1"/>
    </source>
</evidence>
<protein>
    <submittedName>
        <fullName evidence="2">Uncharacterized protein</fullName>
    </submittedName>
</protein>
<feature type="region of interest" description="Disordered" evidence="1">
    <location>
        <begin position="879"/>
        <end position="1122"/>
    </location>
</feature>
<feature type="region of interest" description="Disordered" evidence="1">
    <location>
        <begin position="628"/>
        <end position="727"/>
    </location>
</feature>
<feature type="compositionally biased region" description="Polar residues" evidence="1">
    <location>
        <begin position="324"/>
        <end position="333"/>
    </location>
</feature>
<reference evidence="2 3" key="1">
    <citation type="submission" date="2018-10" db="EMBL/GenBank/DDBJ databases">
        <title>Fifty Aureobasidium pullulans genomes reveal a recombining polyextremotolerant generalist.</title>
        <authorList>
            <person name="Gostincar C."/>
            <person name="Turk M."/>
            <person name="Zajc J."/>
            <person name="Gunde-Cimerman N."/>
        </authorList>
    </citation>
    <scope>NUCLEOTIDE SEQUENCE [LARGE SCALE GENOMIC DNA]</scope>
    <source>
        <strain evidence="2 3">EXF-6604</strain>
    </source>
</reference>
<feature type="region of interest" description="Disordered" evidence="1">
    <location>
        <begin position="537"/>
        <end position="612"/>
    </location>
</feature>
<feature type="compositionally biased region" description="Polar residues" evidence="1">
    <location>
        <begin position="541"/>
        <end position="559"/>
    </location>
</feature>
<sequence length="1122" mass="118773">MEKLKKIFSPGHEKDEDVMYNDPHTSSSSTTRESATPTQHGLESSTGKNTDLRHNVLDPQSNVNSRPNPAAHVSSASTIPDDASTASIRSGVVGAGQGPRSTVAGTGFNDYAASGLAPQQKMPIRSVSPVGQSRPKAAPMETMDPRGFVTSSHAHKGSGHNYQGDPCPEGDEPFVPGYPHHQQGPHSTDIANRLDPHVPGEFPSDDGLDAHERRREGGLTSGSALGSDAYSTQQRSGVLPGQGGSTTDSTSSHHGRDAALGAGAGAAGLGAYESLKHRDQTSEPNTFNQTSQPSAYNNQSSAVVSPSTTDRSFPLSSHPPDARTANTSTTQPITRDATSDTSRDHHLGRDAALVGGGLGTAGLGAHESGTHRPSREIEGYDDQRFDPSAASGDKHTRIPNLMYGHSDNTTRSGPSDSANHGRDAALAGGAGVGTTAVVGSGLHGYNHGGRTETDPASKTIGPHKSNVMNILDPRVQPEPEKMKDRETSGPYRSDAMNTLDPRVNSKQTEQSHLGRDAAIGAGAAGVAGAGAYEYGQHRAGATQQDPASYTTGPHSSNVGNVVDPRVQPQPEKIHDRTATGPHQSNIMNRADPRVGSDLSQQNKEHHYGRDAALAGGAGAAGVGAYEYAQHRNGPSDGLTANVVDPNHDPILEQQRLERERNFNAGLTGGASGADVGALGHGKQHTPSDNLGSSPFDPRSTNTSSIVNPSTDPSLAQQTQGHHYGRDAAVAGGVGAAGVGAYEYGKHHDNNAGQNIGSSTFDPRSTNTSNVVDPSTDPTLAQQKQGHHYGRDAAAVGGVGAAGAGAYEYGKHHGGATDTNLGTSTLDPRSTNTTNVVDPNNDPLLAQQRQERQGHHLGRDAAIAGGAGAAGYGAYEALDPKEQEKLAKHQAKEAEKAQKAQQHQLDKDQKTQQHQTDKDLKHQQKEREHEIAKQEKAAAKDREHEQKKVAAAAAAAHEKEEKKHKHDLEKAEKQREKEADRSEKEAEKATKENEHPEKKHHSLLGFLHRDKKNEPEADLVNQGRLQEADIVAHERHQRELEAAAARGQVSNAGAKFEPPLEEQRENPLASAPQYSSIDEKGHQTVSTDTSGRHRLHKDPPASVLKERGLDSDQQSYGSGSGRY</sequence>
<evidence type="ECO:0000256" key="1">
    <source>
        <dbReference type="SAM" id="MobiDB-lite"/>
    </source>
</evidence>
<feature type="compositionally biased region" description="Polar residues" evidence="1">
    <location>
        <begin position="221"/>
        <end position="236"/>
    </location>
</feature>
<feature type="compositionally biased region" description="Polar residues" evidence="1">
    <location>
        <begin position="74"/>
        <end position="88"/>
    </location>
</feature>
<feature type="compositionally biased region" description="Basic and acidic residues" evidence="1">
    <location>
        <begin position="368"/>
        <end position="385"/>
    </location>
</feature>
<dbReference type="EMBL" id="QZBD01000176">
    <property type="protein sequence ID" value="THY25698.1"/>
    <property type="molecule type" value="Genomic_DNA"/>
</dbReference>
<comment type="caution">
    <text evidence="2">The sequence shown here is derived from an EMBL/GenBank/DDBJ whole genome shotgun (WGS) entry which is preliminary data.</text>
</comment>
<feature type="compositionally biased region" description="Basic and acidic residues" evidence="1">
    <location>
        <begin position="955"/>
        <end position="996"/>
    </location>
</feature>
<feature type="compositionally biased region" description="Polar residues" evidence="1">
    <location>
        <begin position="750"/>
        <end position="783"/>
    </location>
</feature>
<dbReference type="AlphaFoldDB" id="A0A4S9L9K6"/>
<feature type="compositionally biased region" description="Basic and acidic residues" evidence="1">
    <location>
        <begin position="645"/>
        <end position="661"/>
    </location>
</feature>
<feature type="region of interest" description="Disordered" evidence="1">
    <location>
        <begin position="740"/>
        <end position="861"/>
    </location>
</feature>
<feature type="compositionally biased region" description="Low complexity" evidence="1">
    <location>
        <begin position="25"/>
        <end position="38"/>
    </location>
</feature>
<feature type="compositionally biased region" description="Basic and acidic residues" evidence="1">
    <location>
        <begin position="848"/>
        <end position="858"/>
    </location>
</feature>
<feature type="compositionally biased region" description="Polar residues" evidence="1">
    <location>
        <begin position="39"/>
        <end position="49"/>
    </location>
</feature>
<feature type="compositionally biased region" description="Polar residues" evidence="1">
    <location>
        <begin position="58"/>
        <end position="67"/>
    </location>
</feature>
<dbReference type="PANTHER" id="PTHR39606:SF1">
    <property type="entry name" value="CELL SURFACE PROTEIN"/>
    <property type="match status" value="1"/>
</dbReference>
<feature type="compositionally biased region" description="Low complexity" evidence="1">
    <location>
        <begin position="830"/>
        <end position="842"/>
    </location>
</feature>
<proteinExistence type="predicted"/>
<feature type="compositionally biased region" description="Basic and acidic residues" evidence="1">
    <location>
        <begin position="1025"/>
        <end position="1040"/>
    </location>
</feature>
<feature type="compositionally biased region" description="Polar residues" evidence="1">
    <location>
        <begin position="684"/>
        <end position="720"/>
    </location>
</feature>
<gene>
    <name evidence="2" type="ORF">D6D01_04978</name>
</gene>
<name>A0A4S9L9K6_AURPU</name>